<protein>
    <submittedName>
        <fullName evidence="2">Uncharacterized protein</fullName>
    </submittedName>
</protein>
<keyword evidence="1" id="KW-0812">Transmembrane</keyword>
<proteinExistence type="predicted"/>
<keyword evidence="1" id="KW-1133">Transmembrane helix</keyword>
<evidence type="ECO:0000313" key="2">
    <source>
        <dbReference type="EnsemblMetazoa" id="GPAI017488-PA"/>
    </source>
</evidence>
<evidence type="ECO:0000313" key="3">
    <source>
        <dbReference type="Proteomes" id="UP000092445"/>
    </source>
</evidence>
<accession>A0A1A9ZKB5</accession>
<reference evidence="3" key="1">
    <citation type="submission" date="2014-03" db="EMBL/GenBank/DDBJ databases">
        <authorList>
            <person name="Aksoy S."/>
            <person name="Warren W."/>
            <person name="Wilson R.K."/>
        </authorList>
    </citation>
    <scope>NUCLEOTIDE SEQUENCE [LARGE SCALE GENOMIC DNA]</scope>
    <source>
        <strain evidence="3">IAEA</strain>
    </source>
</reference>
<evidence type="ECO:0000256" key="1">
    <source>
        <dbReference type="SAM" id="Phobius"/>
    </source>
</evidence>
<dbReference type="EnsemblMetazoa" id="GPAI017488-RA">
    <property type="protein sequence ID" value="GPAI017488-PA"/>
    <property type="gene ID" value="GPAI017488"/>
</dbReference>
<sequence>MQADEAESKREANYCFICFFHVSHAYLMRMSLLSSTQPQILLSATCFLACLPACLLAGGSLNAAASLKMLTSCFRDIFSTQLFINPLDTEFNNRYLLKGLLLSYELVDPLDLMFQSLT</sequence>
<keyword evidence="3" id="KW-1185">Reference proteome</keyword>
<dbReference type="Proteomes" id="UP000092445">
    <property type="component" value="Unassembled WGS sequence"/>
</dbReference>
<feature type="transmembrane region" description="Helical" evidence="1">
    <location>
        <begin position="12"/>
        <end position="28"/>
    </location>
</feature>
<name>A0A1A9ZKB5_GLOPL</name>
<dbReference type="AlphaFoldDB" id="A0A1A9ZKB5"/>
<organism evidence="2 3">
    <name type="scientific">Glossina pallidipes</name>
    <name type="common">Tsetse fly</name>
    <dbReference type="NCBI Taxonomy" id="7398"/>
    <lineage>
        <taxon>Eukaryota</taxon>
        <taxon>Metazoa</taxon>
        <taxon>Ecdysozoa</taxon>
        <taxon>Arthropoda</taxon>
        <taxon>Hexapoda</taxon>
        <taxon>Insecta</taxon>
        <taxon>Pterygota</taxon>
        <taxon>Neoptera</taxon>
        <taxon>Endopterygota</taxon>
        <taxon>Diptera</taxon>
        <taxon>Brachycera</taxon>
        <taxon>Muscomorpha</taxon>
        <taxon>Hippoboscoidea</taxon>
        <taxon>Glossinidae</taxon>
        <taxon>Glossina</taxon>
    </lineage>
</organism>
<keyword evidence="1" id="KW-0472">Membrane</keyword>
<feature type="transmembrane region" description="Helical" evidence="1">
    <location>
        <begin position="40"/>
        <end position="65"/>
    </location>
</feature>
<dbReference type="VEuPathDB" id="VectorBase:GPAI017488"/>
<reference evidence="2" key="2">
    <citation type="submission" date="2020-05" db="UniProtKB">
        <authorList>
            <consortium name="EnsemblMetazoa"/>
        </authorList>
    </citation>
    <scope>IDENTIFICATION</scope>
    <source>
        <strain evidence="2">IAEA</strain>
    </source>
</reference>